<evidence type="ECO:0000313" key="3">
    <source>
        <dbReference type="Proteomes" id="UP001153069"/>
    </source>
</evidence>
<reference evidence="2" key="1">
    <citation type="submission" date="2020-06" db="EMBL/GenBank/DDBJ databases">
        <authorList>
            <consortium name="Plant Systems Biology data submission"/>
        </authorList>
    </citation>
    <scope>NUCLEOTIDE SEQUENCE</scope>
    <source>
        <strain evidence="2">D6</strain>
    </source>
</reference>
<dbReference type="Proteomes" id="UP001153069">
    <property type="component" value="Unassembled WGS sequence"/>
</dbReference>
<accession>A0A9N8EK54</accession>
<evidence type="ECO:0000256" key="1">
    <source>
        <dbReference type="SAM" id="MobiDB-lite"/>
    </source>
</evidence>
<feature type="region of interest" description="Disordered" evidence="1">
    <location>
        <begin position="1"/>
        <end position="29"/>
    </location>
</feature>
<name>A0A9N8EK54_9STRA</name>
<gene>
    <name evidence="2" type="ORF">SEMRO_1117_G243040.1</name>
</gene>
<protein>
    <submittedName>
        <fullName evidence="2">Uncharacterized protein</fullName>
    </submittedName>
</protein>
<organism evidence="2 3">
    <name type="scientific">Seminavis robusta</name>
    <dbReference type="NCBI Taxonomy" id="568900"/>
    <lineage>
        <taxon>Eukaryota</taxon>
        <taxon>Sar</taxon>
        <taxon>Stramenopiles</taxon>
        <taxon>Ochrophyta</taxon>
        <taxon>Bacillariophyta</taxon>
        <taxon>Bacillariophyceae</taxon>
        <taxon>Bacillariophycidae</taxon>
        <taxon>Naviculales</taxon>
        <taxon>Naviculaceae</taxon>
        <taxon>Seminavis</taxon>
    </lineage>
</organism>
<keyword evidence="3" id="KW-1185">Reference proteome</keyword>
<dbReference type="EMBL" id="CAICTM010001115">
    <property type="protein sequence ID" value="CAB9520589.1"/>
    <property type="molecule type" value="Genomic_DNA"/>
</dbReference>
<dbReference type="AlphaFoldDB" id="A0A9N8EK54"/>
<sequence>MIASFPSCTSTNATPSSSNHANPLTTTTALPQDNGTFYKTEMSCTTLSQLLQDQATASSPLYHMHAGAPRAPHAPLTMERVSAIIGTALDLLDDEDEDLF</sequence>
<comment type="caution">
    <text evidence="2">The sequence shown here is derived from an EMBL/GenBank/DDBJ whole genome shotgun (WGS) entry which is preliminary data.</text>
</comment>
<evidence type="ECO:0000313" key="2">
    <source>
        <dbReference type="EMBL" id="CAB9520589.1"/>
    </source>
</evidence>
<proteinExistence type="predicted"/>